<evidence type="ECO:0000256" key="3">
    <source>
        <dbReference type="ARBA" id="ARBA00022989"/>
    </source>
</evidence>
<dbReference type="InterPro" id="IPR006976">
    <property type="entry name" value="VanZ-like"/>
</dbReference>
<feature type="transmembrane region" description="Helical" evidence="5">
    <location>
        <begin position="59"/>
        <end position="79"/>
    </location>
</feature>
<evidence type="ECO:0000256" key="2">
    <source>
        <dbReference type="ARBA" id="ARBA00022692"/>
    </source>
</evidence>
<dbReference type="PANTHER" id="PTHR36834:SF1">
    <property type="entry name" value="INTEGRAL MEMBRANE PROTEIN"/>
    <property type="match status" value="1"/>
</dbReference>
<proteinExistence type="predicted"/>
<feature type="transmembrane region" description="Helical" evidence="5">
    <location>
        <begin position="161"/>
        <end position="181"/>
    </location>
</feature>
<dbReference type="Pfam" id="PF02656">
    <property type="entry name" value="DUF202"/>
    <property type="match status" value="1"/>
</dbReference>
<dbReference type="InterPro" id="IPR053150">
    <property type="entry name" value="Teicoplanin_resist-assoc"/>
</dbReference>
<sequence length="252" mass="26785">MPKRSTYYTAVALTAAAVLFFTVGKAYVGLPGVWETTSHEVRHLRLIPFGSFIYYRVWWGPWLNLIGNIVLFLPVGYLARLRLGTVWKATLVSMVASLSIETAQYALAAGYSDIDDLLINTAGGALGATLAGMGNRSFTRTIFPDGNEPDARFTLANERTFLAWTRTALAFLAGGIALGAFDVTGIPPGTQTFAAATVIVIGMAIAAGAAIRWVRVERALRHGRPLPAPAIAPLLGVGILVASIVVLVGLLS</sequence>
<evidence type="ECO:0000256" key="1">
    <source>
        <dbReference type="ARBA" id="ARBA00004127"/>
    </source>
</evidence>
<feature type="domain" description="VanZ-like" evidence="7">
    <location>
        <begin position="14"/>
        <end position="131"/>
    </location>
</feature>
<dbReference type="AlphaFoldDB" id="A0AAW5HYN1"/>
<accession>A0AAW5HYN1</accession>
<keyword evidence="3 5" id="KW-1133">Transmembrane helix</keyword>
<keyword evidence="2 5" id="KW-0812">Transmembrane</keyword>
<feature type="transmembrane region" description="Helical" evidence="5">
    <location>
        <begin position="193"/>
        <end position="214"/>
    </location>
</feature>
<dbReference type="GO" id="GO:0012505">
    <property type="term" value="C:endomembrane system"/>
    <property type="evidence" value="ECO:0007669"/>
    <property type="project" value="UniProtKB-SubCell"/>
</dbReference>
<reference evidence="8 9" key="1">
    <citation type="submission" date="2021-01" db="EMBL/GenBank/DDBJ databases">
        <title>Identification and Characterization of Corynebacterium sp.</title>
        <authorList>
            <person name="Luo Q."/>
            <person name="Qu P."/>
            <person name="Chen Q."/>
        </authorList>
    </citation>
    <scope>NUCLEOTIDE SEQUENCE [LARGE SCALE GENOMIC DNA]</scope>
    <source>
        <strain evidence="8 9">MC-18</strain>
    </source>
</reference>
<gene>
    <name evidence="8" type="ORF">JMN37_06380</name>
</gene>
<organism evidence="8 9">
    <name type="scientific">Corynebacterium lipophilum</name>
    <dbReference type="NCBI Taxonomy" id="2804918"/>
    <lineage>
        <taxon>Bacteria</taxon>
        <taxon>Bacillati</taxon>
        <taxon>Actinomycetota</taxon>
        <taxon>Actinomycetes</taxon>
        <taxon>Mycobacteriales</taxon>
        <taxon>Corynebacteriaceae</taxon>
        <taxon>Corynebacterium</taxon>
    </lineage>
</organism>
<feature type="domain" description="DUF202" evidence="6">
    <location>
        <begin position="152"/>
        <end position="219"/>
    </location>
</feature>
<dbReference type="Proteomes" id="UP001205920">
    <property type="component" value="Unassembled WGS sequence"/>
</dbReference>
<keyword evidence="9" id="KW-1185">Reference proteome</keyword>
<keyword evidence="4 5" id="KW-0472">Membrane</keyword>
<protein>
    <submittedName>
        <fullName evidence="8">VanZ family protein</fullName>
    </submittedName>
</protein>
<evidence type="ECO:0000259" key="6">
    <source>
        <dbReference type="Pfam" id="PF02656"/>
    </source>
</evidence>
<dbReference type="Pfam" id="PF04892">
    <property type="entry name" value="VanZ"/>
    <property type="match status" value="1"/>
</dbReference>
<name>A0AAW5HYN1_9CORY</name>
<evidence type="ECO:0000259" key="7">
    <source>
        <dbReference type="Pfam" id="PF04892"/>
    </source>
</evidence>
<comment type="caution">
    <text evidence="8">The sequence shown here is derived from an EMBL/GenBank/DDBJ whole genome shotgun (WGS) entry which is preliminary data.</text>
</comment>
<evidence type="ECO:0000313" key="9">
    <source>
        <dbReference type="Proteomes" id="UP001205920"/>
    </source>
</evidence>
<evidence type="ECO:0000313" key="8">
    <source>
        <dbReference type="EMBL" id="MCO6394602.1"/>
    </source>
</evidence>
<evidence type="ECO:0000256" key="4">
    <source>
        <dbReference type="ARBA" id="ARBA00023136"/>
    </source>
</evidence>
<dbReference type="PANTHER" id="PTHR36834">
    <property type="entry name" value="MEMBRANE PROTEIN-RELATED"/>
    <property type="match status" value="1"/>
</dbReference>
<dbReference type="InterPro" id="IPR003807">
    <property type="entry name" value="DUF202"/>
</dbReference>
<dbReference type="EMBL" id="JAEUWV010000007">
    <property type="protein sequence ID" value="MCO6394602.1"/>
    <property type="molecule type" value="Genomic_DNA"/>
</dbReference>
<comment type="subcellular location">
    <subcellularLocation>
        <location evidence="1">Endomembrane system</location>
        <topology evidence="1">Multi-pass membrane protein</topology>
    </subcellularLocation>
</comment>
<feature type="transmembrane region" description="Helical" evidence="5">
    <location>
        <begin position="226"/>
        <end position="251"/>
    </location>
</feature>
<evidence type="ECO:0000256" key="5">
    <source>
        <dbReference type="SAM" id="Phobius"/>
    </source>
</evidence>